<comment type="caution">
    <text evidence="1">The sequence shown here is derived from an EMBL/GenBank/DDBJ whole genome shotgun (WGS) entry which is preliminary data.</text>
</comment>
<name>A0ABT4S5B9_9ACTN</name>
<sequence length="107" mass="11823">MRRRGDRQEYFRIAADGWSRMLAARYAKTAAFRQVAERGLAVLSGADPGRRERLANVAELYRFLETELPALWDRWGTAPVLIVIRAGSGARGSGRWPASPPAPAGRA</sequence>
<accession>A0ABT4S5B9</accession>
<proteinExistence type="predicted"/>
<reference evidence="1" key="1">
    <citation type="submission" date="2022-11" db="EMBL/GenBank/DDBJ databases">
        <title>Nonomuraea corallina sp. nov., a new species of the genus Nonomuraea isolated from sea side sediment in Thai sea.</title>
        <authorList>
            <person name="Ngamcharungchit C."/>
            <person name="Matsumoto A."/>
            <person name="Suriyachadkun C."/>
            <person name="Panbangred W."/>
            <person name="Inahashi Y."/>
            <person name="Intra B."/>
        </authorList>
    </citation>
    <scope>NUCLEOTIDE SEQUENCE</scope>
    <source>
        <strain evidence="1">MCN248</strain>
    </source>
</reference>
<dbReference type="Proteomes" id="UP001144036">
    <property type="component" value="Unassembled WGS sequence"/>
</dbReference>
<evidence type="ECO:0000313" key="1">
    <source>
        <dbReference type="EMBL" id="MDA0632397.1"/>
    </source>
</evidence>
<evidence type="ECO:0000313" key="2">
    <source>
        <dbReference type="Proteomes" id="UP001144036"/>
    </source>
</evidence>
<dbReference type="Gene3D" id="1.10.287.160">
    <property type="entry name" value="HR1 repeat"/>
    <property type="match status" value="1"/>
</dbReference>
<keyword evidence="2" id="KW-1185">Reference proteome</keyword>
<organism evidence="1 2">
    <name type="scientific">Nonomuraea corallina</name>
    <dbReference type="NCBI Taxonomy" id="2989783"/>
    <lineage>
        <taxon>Bacteria</taxon>
        <taxon>Bacillati</taxon>
        <taxon>Actinomycetota</taxon>
        <taxon>Actinomycetes</taxon>
        <taxon>Streptosporangiales</taxon>
        <taxon>Streptosporangiaceae</taxon>
        <taxon>Nonomuraea</taxon>
    </lineage>
</organism>
<dbReference type="EMBL" id="JAPNNL010000007">
    <property type="protein sequence ID" value="MDA0632397.1"/>
    <property type="molecule type" value="Genomic_DNA"/>
</dbReference>
<dbReference type="RefSeq" id="WP_270153173.1">
    <property type="nucleotide sequence ID" value="NZ_JAPNNL010000007.1"/>
</dbReference>
<gene>
    <name evidence="1" type="ORF">OUY22_03140</name>
</gene>
<protein>
    <submittedName>
        <fullName evidence="1">Uncharacterized protein</fullName>
    </submittedName>
</protein>